<comment type="caution">
    <text evidence="1">The sequence shown here is derived from an EMBL/GenBank/DDBJ whole genome shotgun (WGS) entry which is preliminary data.</text>
</comment>
<sequence>MTQSKSMKRKRNAQVKVPQKHIKITNTASAVASLPDDEPFEIKRLQTVISDEELDITIDTLSTLAQYPSLTKSKLCRSLRTAVYDFRQSCTTGVNATSKPFPVTTVIGMDGEAKAPSSGECKPHSTGLCCASR</sequence>
<dbReference type="AlphaFoldDB" id="A0A2K0TUJ2"/>
<accession>A0A2K0TUJ2</accession>
<dbReference type="OrthoDB" id="69177at2759"/>
<reference evidence="1 2" key="1">
    <citation type="submission" date="2017-02" db="EMBL/GenBank/DDBJ databases">
        <title>Genomes of Trichoderma spp. with biocontrol activity.</title>
        <authorList>
            <person name="Gardiner D."/>
            <person name="Kazan K."/>
            <person name="Vos C."/>
            <person name="Harvey P."/>
        </authorList>
    </citation>
    <scope>NUCLEOTIDE SEQUENCE [LARGE SCALE GENOMIC DNA]</scope>
    <source>
        <strain evidence="1 2">Tr1</strain>
    </source>
</reference>
<gene>
    <name evidence="1" type="ORF">THARTR1_10060</name>
</gene>
<organism evidence="1 2">
    <name type="scientific">Trichoderma harzianum</name>
    <name type="common">Hypocrea lixii</name>
    <dbReference type="NCBI Taxonomy" id="5544"/>
    <lineage>
        <taxon>Eukaryota</taxon>
        <taxon>Fungi</taxon>
        <taxon>Dikarya</taxon>
        <taxon>Ascomycota</taxon>
        <taxon>Pezizomycotina</taxon>
        <taxon>Sordariomycetes</taxon>
        <taxon>Hypocreomycetidae</taxon>
        <taxon>Hypocreales</taxon>
        <taxon>Hypocreaceae</taxon>
        <taxon>Trichoderma</taxon>
    </lineage>
</organism>
<protein>
    <submittedName>
        <fullName evidence="1">Uncharacterized protein</fullName>
    </submittedName>
</protein>
<dbReference type="Proteomes" id="UP000236290">
    <property type="component" value="Unassembled WGS sequence"/>
</dbReference>
<evidence type="ECO:0000313" key="1">
    <source>
        <dbReference type="EMBL" id="PNP49192.1"/>
    </source>
</evidence>
<proteinExistence type="predicted"/>
<name>A0A2K0TUJ2_TRIHA</name>
<dbReference type="EMBL" id="MTYI01000213">
    <property type="protein sequence ID" value="PNP49192.1"/>
    <property type="molecule type" value="Genomic_DNA"/>
</dbReference>
<evidence type="ECO:0000313" key="2">
    <source>
        <dbReference type="Proteomes" id="UP000236290"/>
    </source>
</evidence>